<dbReference type="GO" id="GO:0008460">
    <property type="term" value="F:dTDP-glucose 4,6-dehydratase activity"/>
    <property type="evidence" value="ECO:0007669"/>
    <property type="project" value="UniProtKB-EC"/>
</dbReference>
<evidence type="ECO:0000256" key="5">
    <source>
        <dbReference type="ARBA" id="ARBA00016977"/>
    </source>
</evidence>
<dbReference type="NCBIfam" id="TIGR01181">
    <property type="entry name" value="dTDP_gluc_dehyt"/>
    <property type="match status" value="1"/>
</dbReference>
<evidence type="ECO:0000256" key="6">
    <source>
        <dbReference type="ARBA" id="ARBA00023027"/>
    </source>
</evidence>
<evidence type="ECO:0000256" key="8">
    <source>
        <dbReference type="RuleBase" id="RU004473"/>
    </source>
</evidence>
<dbReference type="GO" id="GO:0009225">
    <property type="term" value="P:nucleotide-sugar metabolic process"/>
    <property type="evidence" value="ECO:0007669"/>
    <property type="project" value="InterPro"/>
</dbReference>
<evidence type="ECO:0000259" key="9">
    <source>
        <dbReference type="Pfam" id="PF16363"/>
    </source>
</evidence>
<dbReference type="EC" id="4.2.1.46" evidence="4 8"/>
<keyword evidence="7 8" id="KW-0456">Lyase</keyword>
<reference evidence="10" key="2">
    <citation type="submission" date="2020-09" db="EMBL/GenBank/DDBJ databases">
        <authorList>
            <person name="Sun Q."/>
            <person name="Ohkuma M."/>
        </authorList>
    </citation>
    <scope>NUCLEOTIDE SEQUENCE</scope>
    <source>
        <strain evidence="10">JCM 14719</strain>
    </source>
</reference>
<dbReference type="EMBL" id="BMOF01000034">
    <property type="protein sequence ID" value="GGK03162.1"/>
    <property type="molecule type" value="Genomic_DNA"/>
</dbReference>
<feature type="domain" description="NAD(P)-binding" evidence="9">
    <location>
        <begin position="4"/>
        <end position="303"/>
    </location>
</feature>
<gene>
    <name evidence="10" type="ORF">GCM10007043_16590</name>
</gene>
<evidence type="ECO:0000256" key="1">
    <source>
        <dbReference type="ARBA" id="ARBA00001539"/>
    </source>
</evidence>
<comment type="caution">
    <text evidence="10">The sequence shown here is derived from an EMBL/GenBank/DDBJ whole genome shotgun (WGS) entry which is preliminary data.</text>
</comment>
<dbReference type="Proteomes" id="UP000637720">
    <property type="component" value="Unassembled WGS sequence"/>
</dbReference>
<dbReference type="CDD" id="cd05246">
    <property type="entry name" value="dTDP_GD_SDR_e"/>
    <property type="match status" value="1"/>
</dbReference>
<evidence type="ECO:0000256" key="7">
    <source>
        <dbReference type="ARBA" id="ARBA00023239"/>
    </source>
</evidence>
<dbReference type="PANTHER" id="PTHR43000">
    <property type="entry name" value="DTDP-D-GLUCOSE 4,6-DEHYDRATASE-RELATED"/>
    <property type="match status" value="1"/>
</dbReference>
<evidence type="ECO:0000313" key="10">
    <source>
        <dbReference type="EMBL" id="GGK03162.1"/>
    </source>
</evidence>
<proteinExistence type="inferred from homology"/>
<dbReference type="InterPro" id="IPR005888">
    <property type="entry name" value="dTDP_Gluc_deHydtase"/>
</dbReference>
<evidence type="ECO:0000313" key="11">
    <source>
        <dbReference type="Proteomes" id="UP000637720"/>
    </source>
</evidence>
<name>A0A8J3BBM9_9BACI</name>
<dbReference type="SUPFAM" id="SSF51735">
    <property type="entry name" value="NAD(P)-binding Rossmann-fold domains"/>
    <property type="match status" value="1"/>
</dbReference>
<sequence length="319" mass="35653">MRILVTGGAGFIGSHLVEHLCRAYPGATVVTFDKLTYATSRATLAELARHKNHVFVRGDVANPEDVEPVFRNGVDVVFHLAAESHVDRSIADPEAFVRTNVFGTYCVLEMARRYDVQKVVVVSTDAVYGPIAQGTAGEDAPLLPSSPYAASKAGGDLLCQAYVRTYRLPVVLTRCTNNYGPRQHPEKLIPKAILCALEDRPIPLYGDGEQRRDWLYVEDHCRALEAAMVKGEAGDVFHIAAGEERTNREVAEAVLRLLGRDPSHVVHVPDRPGHDRRYALDDRRTRRRLGWAPRVSFAEGLARTVAWYRRHRDWWTCGC</sequence>
<dbReference type="RefSeq" id="WP_188817593.1">
    <property type="nucleotide sequence ID" value="NZ_BMOF01000034.1"/>
</dbReference>
<dbReference type="InterPro" id="IPR016040">
    <property type="entry name" value="NAD(P)-bd_dom"/>
</dbReference>
<accession>A0A8J3BBM9</accession>
<dbReference type="Gene3D" id="3.40.50.720">
    <property type="entry name" value="NAD(P)-binding Rossmann-like Domain"/>
    <property type="match status" value="1"/>
</dbReference>
<evidence type="ECO:0000256" key="3">
    <source>
        <dbReference type="ARBA" id="ARBA00008178"/>
    </source>
</evidence>
<protein>
    <recommendedName>
        <fullName evidence="5 8">dTDP-glucose 4,6-dehydratase</fullName>
        <ecNumber evidence="4 8">4.2.1.46</ecNumber>
    </recommendedName>
</protein>
<dbReference type="AlphaFoldDB" id="A0A8J3BBM9"/>
<evidence type="ECO:0000256" key="4">
    <source>
        <dbReference type="ARBA" id="ARBA00011990"/>
    </source>
</evidence>
<keyword evidence="6" id="KW-0520">NAD</keyword>
<comment type="similarity">
    <text evidence="3 8">Belongs to the NAD(P)-dependent epimerase/dehydratase family. dTDP-glucose dehydratase subfamily.</text>
</comment>
<keyword evidence="11" id="KW-1185">Reference proteome</keyword>
<reference evidence="10" key="1">
    <citation type="journal article" date="2014" name="Int. J. Syst. Evol. Microbiol.">
        <title>Complete genome sequence of Corynebacterium casei LMG S-19264T (=DSM 44701T), isolated from a smear-ripened cheese.</title>
        <authorList>
            <consortium name="US DOE Joint Genome Institute (JGI-PGF)"/>
            <person name="Walter F."/>
            <person name="Albersmeier A."/>
            <person name="Kalinowski J."/>
            <person name="Ruckert C."/>
        </authorList>
    </citation>
    <scope>NUCLEOTIDE SEQUENCE</scope>
    <source>
        <strain evidence="10">JCM 14719</strain>
    </source>
</reference>
<evidence type="ECO:0000256" key="2">
    <source>
        <dbReference type="ARBA" id="ARBA00001911"/>
    </source>
</evidence>
<dbReference type="Gene3D" id="3.90.25.10">
    <property type="entry name" value="UDP-galactose 4-epimerase, domain 1"/>
    <property type="match status" value="1"/>
</dbReference>
<comment type="cofactor">
    <cofactor evidence="2 8">
        <name>NAD(+)</name>
        <dbReference type="ChEBI" id="CHEBI:57540"/>
    </cofactor>
</comment>
<organism evidence="10 11">
    <name type="scientific">Calditerricola satsumensis</name>
    <dbReference type="NCBI Taxonomy" id="373054"/>
    <lineage>
        <taxon>Bacteria</taxon>
        <taxon>Bacillati</taxon>
        <taxon>Bacillota</taxon>
        <taxon>Bacilli</taxon>
        <taxon>Bacillales</taxon>
        <taxon>Bacillaceae</taxon>
        <taxon>Calditerricola</taxon>
    </lineage>
</organism>
<dbReference type="InterPro" id="IPR036291">
    <property type="entry name" value="NAD(P)-bd_dom_sf"/>
</dbReference>
<comment type="catalytic activity">
    <reaction evidence="1 8">
        <text>dTDP-alpha-D-glucose = dTDP-4-dehydro-6-deoxy-alpha-D-glucose + H2O</text>
        <dbReference type="Rhea" id="RHEA:17221"/>
        <dbReference type="ChEBI" id="CHEBI:15377"/>
        <dbReference type="ChEBI" id="CHEBI:57477"/>
        <dbReference type="ChEBI" id="CHEBI:57649"/>
        <dbReference type="EC" id="4.2.1.46"/>
    </reaction>
</comment>
<dbReference type="Pfam" id="PF16363">
    <property type="entry name" value="GDP_Man_Dehyd"/>
    <property type="match status" value="1"/>
</dbReference>